<dbReference type="Proteomes" id="UP000305067">
    <property type="component" value="Unassembled WGS sequence"/>
</dbReference>
<organism evidence="1 2">
    <name type="scientific">Pterulicium gracile</name>
    <dbReference type="NCBI Taxonomy" id="1884261"/>
    <lineage>
        <taxon>Eukaryota</taxon>
        <taxon>Fungi</taxon>
        <taxon>Dikarya</taxon>
        <taxon>Basidiomycota</taxon>
        <taxon>Agaricomycotina</taxon>
        <taxon>Agaricomycetes</taxon>
        <taxon>Agaricomycetidae</taxon>
        <taxon>Agaricales</taxon>
        <taxon>Pleurotineae</taxon>
        <taxon>Pterulaceae</taxon>
        <taxon>Pterulicium</taxon>
    </lineage>
</organism>
<reference evidence="1 2" key="1">
    <citation type="journal article" date="2019" name="Nat. Ecol. Evol.">
        <title>Megaphylogeny resolves global patterns of mushroom evolution.</title>
        <authorList>
            <person name="Varga T."/>
            <person name="Krizsan K."/>
            <person name="Foldi C."/>
            <person name="Dima B."/>
            <person name="Sanchez-Garcia M."/>
            <person name="Sanchez-Ramirez S."/>
            <person name="Szollosi G.J."/>
            <person name="Szarkandi J.G."/>
            <person name="Papp V."/>
            <person name="Albert L."/>
            <person name="Andreopoulos W."/>
            <person name="Angelini C."/>
            <person name="Antonin V."/>
            <person name="Barry K.W."/>
            <person name="Bougher N.L."/>
            <person name="Buchanan P."/>
            <person name="Buyck B."/>
            <person name="Bense V."/>
            <person name="Catcheside P."/>
            <person name="Chovatia M."/>
            <person name="Cooper J."/>
            <person name="Damon W."/>
            <person name="Desjardin D."/>
            <person name="Finy P."/>
            <person name="Geml J."/>
            <person name="Haridas S."/>
            <person name="Hughes K."/>
            <person name="Justo A."/>
            <person name="Karasinski D."/>
            <person name="Kautmanova I."/>
            <person name="Kiss B."/>
            <person name="Kocsube S."/>
            <person name="Kotiranta H."/>
            <person name="LaButti K.M."/>
            <person name="Lechner B.E."/>
            <person name="Liimatainen K."/>
            <person name="Lipzen A."/>
            <person name="Lukacs Z."/>
            <person name="Mihaltcheva S."/>
            <person name="Morgado L.N."/>
            <person name="Niskanen T."/>
            <person name="Noordeloos M.E."/>
            <person name="Ohm R.A."/>
            <person name="Ortiz-Santana B."/>
            <person name="Ovrebo C."/>
            <person name="Racz N."/>
            <person name="Riley R."/>
            <person name="Savchenko A."/>
            <person name="Shiryaev A."/>
            <person name="Soop K."/>
            <person name="Spirin V."/>
            <person name="Szebenyi C."/>
            <person name="Tomsovsky M."/>
            <person name="Tulloss R.E."/>
            <person name="Uehling J."/>
            <person name="Grigoriev I.V."/>
            <person name="Vagvolgyi C."/>
            <person name="Papp T."/>
            <person name="Martin F.M."/>
            <person name="Miettinen O."/>
            <person name="Hibbett D.S."/>
            <person name="Nagy L.G."/>
        </authorList>
    </citation>
    <scope>NUCLEOTIDE SEQUENCE [LARGE SCALE GENOMIC DNA]</scope>
    <source>
        <strain evidence="1 2">CBS 309.79</strain>
    </source>
</reference>
<proteinExistence type="predicted"/>
<evidence type="ECO:0008006" key="3">
    <source>
        <dbReference type="Google" id="ProtNLM"/>
    </source>
</evidence>
<dbReference type="EMBL" id="ML178816">
    <property type="protein sequence ID" value="TFL05489.1"/>
    <property type="molecule type" value="Genomic_DNA"/>
</dbReference>
<evidence type="ECO:0000313" key="1">
    <source>
        <dbReference type="EMBL" id="TFL05489.1"/>
    </source>
</evidence>
<dbReference type="AlphaFoldDB" id="A0A5C3QYL0"/>
<protein>
    <recommendedName>
        <fullName evidence="3">F-box domain-containing protein</fullName>
    </recommendedName>
</protein>
<keyword evidence="2" id="KW-1185">Reference proteome</keyword>
<gene>
    <name evidence="1" type="ORF">BDV98DRAFT_600870</name>
</gene>
<sequence>MINLETKIRISSPYLLRIINLETKIWIGVDSEFFCQEDLGIPLAVAGVCRLPTVEKRLTVQSRAMVAHKCWTAIRRNQHRIHIPPPAPAREKGNRPIFVRLDDSLDTQSDSDSECGGPCNLTPLILASGAHRCQELNMTLFPPEKKAQLGEPMNFAAPRKLRISELECDVTMSWAKTVIFQTANQLTHLSVENTSLDQSLARFIPWAKLQSIQLVEVELPLNTLLHILGLLPNLSFLNLHDSDDSELETDSQATSVTLASHKCFHLYFGDSRHTSRLLAESICAPKLDQLKVSYVSSEDLETAEAFLRSSSCSASVSKFKIKEVVAAEHEDAFVRIETLLPVLLLILQDLSTLQSLCIHLTDAGGFIDISPLLQKLVIRPNRLKKNAQNLKAIHIAGQVIEFESQALRKVLWKAAFAAICKSEKMGR</sequence>
<dbReference type="SUPFAM" id="SSF52047">
    <property type="entry name" value="RNI-like"/>
    <property type="match status" value="1"/>
</dbReference>
<accession>A0A5C3QYL0</accession>
<dbReference type="OrthoDB" id="3139566at2759"/>
<name>A0A5C3QYL0_9AGAR</name>
<evidence type="ECO:0000313" key="2">
    <source>
        <dbReference type="Proteomes" id="UP000305067"/>
    </source>
</evidence>